<comment type="caution">
    <text evidence="2">The sequence shown here is derived from an EMBL/GenBank/DDBJ whole genome shotgun (WGS) entry which is preliminary data.</text>
</comment>
<accession>A0ABW0R688</accession>
<evidence type="ECO:0000313" key="2">
    <source>
        <dbReference type="EMBL" id="MFC5532253.1"/>
    </source>
</evidence>
<dbReference type="RefSeq" id="WP_378114222.1">
    <property type="nucleotide sequence ID" value="NZ_JBHSNC010000057.1"/>
</dbReference>
<proteinExistence type="predicted"/>
<name>A0ABW0R688_9BACL</name>
<organism evidence="2 3">
    <name type="scientific">Cohnella yongneupensis</name>
    <dbReference type="NCBI Taxonomy" id="425006"/>
    <lineage>
        <taxon>Bacteria</taxon>
        <taxon>Bacillati</taxon>
        <taxon>Bacillota</taxon>
        <taxon>Bacilli</taxon>
        <taxon>Bacillales</taxon>
        <taxon>Paenibacillaceae</taxon>
        <taxon>Cohnella</taxon>
    </lineage>
</organism>
<keyword evidence="3" id="KW-1185">Reference proteome</keyword>
<keyword evidence="1" id="KW-0175">Coiled coil</keyword>
<evidence type="ECO:0000256" key="1">
    <source>
        <dbReference type="SAM" id="Coils"/>
    </source>
</evidence>
<dbReference type="Proteomes" id="UP001596108">
    <property type="component" value="Unassembled WGS sequence"/>
</dbReference>
<evidence type="ECO:0000313" key="3">
    <source>
        <dbReference type="Proteomes" id="UP001596108"/>
    </source>
</evidence>
<reference evidence="3" key="1">
    <citation type="journal article" date="2019" name="Int. J. Syst. Evol. Microbiol.">
        <title>The Global Catalogue of Microorganisms (GCM) 10K type strain sequencing project: providing services to taxonomists for standard genome sequencing and annotation.</title>
        <authorList>
            <consortium name="The Broad Institute Genomics Platform"/>
            <consortium name="The Broad Institute Genome Sequencing Center for Infectious Disease"/>
            <person name="Wu L."/>
            <person name="Ma J."/>
        </authorList>
    </citation>
    <scope>NUCLEOTIDE SEQUENCE [LARGE SCALE GENOMIC DNA]</scope>
    <source>
        <strain evidence="3">CGMCC 1.18578</strain>
    </source>
</reference>
<dbReference type="EMBL" id="JBHSNC010000057">
    <property type="protein sequence ID" value="MFC5532253.1"/>
    <property type="molecule type" value="Genomic_DNA"/>
</dbReference>
<feature type="coiled-coil region" evidence="1">
    <location>
        <begin position="55"/>
        <end position="82"/>
    </location>
</feature>
<gene>
    <name evidence="2" type="ORF">ACFPQ4_22795</name>
</gene>
<sequence length="83" mass="9546">MKGHSSKAIWRAVESKHGARLVDIAREHIRLVKELPDQRAVVQTVAELDPHKDVREIIRARIAQLRDERDAIIQQFEEDNADG</sequence>
<protein>
    <submittedName>
        <fullName evidence="2">Uncharacterized protein</fullName>
    </submittedName>
</protein>